<evidence type="ECO:0000256" key="11">
    <source>
        <dbReference type="ARBA" id="ARBA00023012"/>
    </source>
</evidence>
<dbReference type="Pfam" id="PF02518">
    <property type="entry name" value="HATPase_c"/>
    <property type="match status" value="1"/>
</dbReference>
<comment type="catalytic activity">
    <reaction evidence="1">
        <text>ATP + protein L-histidine = ADP + protein N-phospho-L-histidine.</text>
        <dbReference type="EC" id="2.7.13.3"/>
    </reaction>
</comment>
<dbReference type="SUPFAM" id="SSF55874">
    <property type="entry name" value="ATPase domain of HSP90 chaperone/DNA topoisomerase II/histidine kinase"/>
    <property type="match status" value="1"/>
</dbReference>
<dbReference type="CDD" id="cd00075">
    <property type="entry name" value="HATPase"/>
    <property type="match status" value="1"/>
</dbReference>
<dbReference type="PROSITE" id="PS50109">
    <property type="entry name" value="HIS_KIN"/>
    <property type="match status" value="1"/>
</dbReference>
<evidence type="ECO:0000256" key="6">
    <source>
        <dbReference type="ARBA" id="ARBA00022692"/>
    </source>
</evidence>
<dbReference type="Gene3D" id="3.40.50.300">
    <property type="entry name" value="P-loop containing nucleotide triphosphate hydrolases"/>
    <property type="match status" value="1"/>
</dbReference>
<evidence type="ECO:0000256" key="12">
    <source>
        <dbReference type="ARBA" id="ARBA00023136"/>
    </source>
</evidence>
<accession>A0ABN7YU23</accession>
<keyword evidence="4" id="KW-0597">Phosphoprotein</keyword>
<dbReference type="InterPro" id="IPR036097">
    <property type="entry name" value="HisK_dim/P_sf"/>
</dbReference>
<dbReference type="EC" id="2.7.13.3" evidence="3"/>
<evidence type="ECO:0000256" key="5">
    <source>
        <dbReference type="ARBA" id="ARBA00022679"/>
    </source>
</evidence>
<evidence type="ECO:0000313" key="15">
    <source>
        <dbReference type="Proteomes" id="UP000706525"/>
    </source>
</evidence>
<dbReference type="InterPro" id="IPR025201">
    <property type="entry name" value="KdpD_TM"/>
</dbReference>
<dbReference type="InterPro" id="IPR003852">
    <property type="entry name" value="Sig_transdc_His_kinase_KdpD_N"/>
</dbReference>
<keyword evidence="6" id="KW-0812">Transmembrane</keyword>
<dbReference type="Gene3D" id="3.30.565.10">
    <property type="entry name" value="Histidine kinase-like ATPase, C-terminal domain"/>
    <property type="match status" value="1"/>
</dbReference>
<dbReference type="PANTHER" id="PTHR45569">
    <property type="entry name" value="SENSOR PROTEIN KDPD"/>
    <property type="match status" value="1"/>
</dbReference>
<evidence type="ECO:0000256" key="8">
    <source>
        <dbReference type="ARBA" id="ARBA00022777"/>
    </source>
</evidence>
<dbReference type="Gene3D" id="3.30.450.40">
    <property type="match status" value="1"/>
</dbReference>
<dbReference type="InterPro" id="IPR029016">
    <property type="entry name" value="GAF-like_dom_sf"/>
</dbReference>
<dbReference type="InterPro" id="IPR004358">
    <property type="entry name" value="Sig_transdc_His_kin-like_C"/>
</dbReference>
<dbReference type="PRINTS" id="PR00344">
    <property type="entry name" value="BCTRLSENSOR"/>
</dbReference>
<sequence length="994" mass="107746">MTEPVARPDPDDLLERVQAEGARAARGKLRVYFGASAGVGKTFAMLTAARALRMQGTDVAIGIVETHGRAETEALLEGLERLPMRSVPYRDRVLQEFDLDGALARRPALVLVDELAHSNAAGSRHPKRWQDIQELQAAGIDVWTTVNVQHLDSLNQAVGGITGVRVWETVPDAVFDGADEVVLVDLPADELLRRLREGKVYFAEQAKQAARNFFRKGNLMALRELALRRTADRVDDDVRAYRDARAISPVWRTREAVLACIGSGDDAEQVVRSARRLASQLDCDWHVVTIATPRLTPLAETVRARMQAAMRLAEELGARTDTLAGDDMVSAVTGYVRRHNLTKVIVGRARTDWPREGNWLERGRTSLARVLAPALGVGNRLIGRQTFADALAMGCPEIDVIRVAADTTRADLRPRTAGAGASGVEGTVAGAALADDEAAMEAAAAADAISRKRWYDYGWAVLWCGAASALSTLTRPWFDQVNIAMLFLAAVVGVALRHGRGPAALASVLAVGSFDFFFVPPRLSFAVSDVQYLLTFAVLLTVGLVIGQLTAGLREQAQVAVHRETDARTLYELARELSAALTIEQIGEIGSRFLRAAFDAQATFFVVGAQGRLVSLAFDSGHGDARHGRDENARTSADLHKGEAIDKVLAQWVFDHGQPAGTGTHTLPGSTVLYLPLKAPMQTRGVLAVEPRAWRALAAPELRRQADVFTTLIAIAIERLHYVEVAQQALLSIESERLRSSLLAAVSHDLRTPLTGLIGMAETLQRANPPLQDDVAATVDAMRGQALRMRTMVVNLLDMARLQRHDVALQRTWQSLEELVGAALASLRDALAGHRVRVADLSVLPLVECDGVLMERVLCNLLENAAKYTPAGTEIRLRGTLTEDEVHLIVEDEGPGVPRGRERQIFEKFVRGDSESSTAGVGLGLAVCDAIMQAHGGRIWADAVEGAGARFTLALPRGNPPAIEPEVIDMTTEVANPTETADVATQPMRDKESH</sequence>
<keyword evidence="12" id="KW-0472">Membrane</keyword>
<evidence type="ECO:0000256" key="3">
    <source>
        <dbReference type="ARBA" id="ARBA00012438"/>
    </source>
</evidence>
<dbReference type="InterPro" id="IPR027417">
    <property type="entry name" value="P-loop_NTPase"/>
</dbReference>
<dbReference type="InterPro" id="IPR003018">
    <property type="entry name" value="GAF"/>
</dbReference>
<evidence type="ECO:0000256" key="10">
    <source>
        <dbReference type="ARBA" id="ARBA00022989"/>
    </source>
</evidence>
<keyword evidence="15" id="KW-1185">Reference proteome</keyword>
<gene>
    <name evidence="14" type="primary">kdpD</name>
    <name evidence="14" type="ORF">LMG32289_03357</name>
</gene>
<dbReference type="Pfam" id="PF13492">
    <property type="entry name" value="GAF_3"/>
    <property type="match status" value="1"/>
</dbReference>
<dbReference type="GO" id="GO:0004673">
    <property type="term" value="F:protein histidine kinase activity"/>
    <property type="evidence" value="ECO:0007669"/>
    <property type="project" value="UniProtKB-EC"/>
</dbReference>
<dbReference type="SMART" id="SM00388">
    <property type="entry name" value="HisKA"/>
    <property type="match status" value="1"/>
</dbReference>
<reference evidence="14 15" key="1">
    <citation type="submission" date="2021-08" db="EMBL/GenBank/DDBJ databases">
        <authorList>
            <person name="Peeters C."/>
        </authorList>
    </citation>
    <scope>NUCLEOTIDE SEQUENCE [LARGE SCALE GENOMIC DNA]</scope>
    <source>
        <strain evidence="14 15">LMG 32289</strain>
    </source>
</reference>
<feature type="domain" description="Histidine kinase" evidence="13">
    <location>
        <begin position="745"/>
        <end position="959"/>
    </location>
</feature>
<keyword evidence="7" id="KW-0547">Nucleotide-binding</keyword>
<keyword evidence="10" id="KW-1133">Transmembrane helix</keyword>
<keyword evidence="9" id="KW-0067">ATP-binding</keyword>
<name>A0ABN7YU23_9BURK</name>
<dbReference type="InterPro" id="IPR003594">
    <property type="entry name" value="HATPase_dom"/>
</dbReference>
<dbReference type="InterPro" id="IPR005467">
    <property type="entry name" value="His_kinase_dom"/>
</dbReference>
<dbReference type="InterPro" id="IPR036890">
    <property type="entry name" value="HATPase_C_sf"/>
</dbReference>
<dbReference type="PANTHER" id="PTHR45569:SF1">
    <property type="entry name" value="SENSOR PROTEIN KDPD"/>
    <property type="match status" value="1"/>
</dbReference>
<dbReference type="Gene3D" id="1.10.287.130">
    <property type="match status" value="1"/>
</dbReference>
<evidence type="ECO:0000313" key="14">
    <source>
        <dbReference type="EMBL" id="CAG9175601.1"/>
    </source>
</evidence>
<comment type="caution">
    <text evidence="14">The sequence shown here is derived from an EMBL/GenBank/DDBJ whole genome shotgun (WGS) entry which is preliminary data.</text>
</comment>
<dbReference type="Pfam" id="PF13493">
    <property type="entry name" value="DUF4118"/>
    <property type="match status" value="1"/>
</dbReference>
<evidence type="ECO:0000256" key="1">
    <source>
        <dbReference type="ARBA" id="ARBA00000085"/>
    </source>
</evidence>
<dbReference type="Proteomes" id="UP000706525">
    <property type="component" value="Unassembled WGS sequence"/>
</dbReference>
<keyword evidence="8" id="KW-0418">Kinase</keyword>
<dbReference type="InterPro" id="IPR052023">
    <property type="entry name" value="Histidine_kinase_KdpD"/>
</dbReference>
<keyword evidence="11" id="KW-0902">Two-component regulatory system</keyword>
<evidence type="ECO:0000256" key="9">
    <source>
        <dbReference type="ARBA" id="ARBA00022840"/>
    </source>
</evidence>
<dbReference type="SUPFAM" id="SSF47384">
    <property type="entry name" value="Homodimeric domain of signal transducing histidine kinase"/>
    <property type="match status" value="1"/>
</dbReference>
<evidence type="ECO:0000256" key="2">
    <source>
        <dbReference type="ARBA" id="ARBA00004141"/>
    </source>
</evidence>
<dbReference type="Gene3D" id="1.20.120.620">
    <property type="entry name" value="Backbone structure of the membrane domain of e. Coli histidine kinase receptor kdpd"/>
    <property type="match status" value="1"/>
</dbReference>
<evidence type="ECO:0000256" key="4">
    <source>
        <dbReference type="ARBA" id="ARBA00022553"/>
    </source>
</evidence>
<dbReference type="CDD" id="cd00082">
    <property type="entry name" value="HisKA"/>
    <property type="match status" value="1"/>
</dbReference>
<dbReference type="InterPro" id="IPR038318">
    <property type="entry name" value="KdpD_sf"/>
</dbReference>
<evidence type="ECO:0000256" key="7">
    <source>
        <dbReference type="ARBA" id="ARBA00022741"/>
    </source>
</evidence>
<dbReference type="RefSeq" id="WP_223990186.1">
    <property type="nucleotide sequence ID" value="NZ_CAJZAG010000006.1"/>
</dbReference>
<keyword evidence="5 14" id="KW-0808">Transferase</keyword>
<dbReference type="InterPro" id="IPR003661">
    <property type="entry name" value="HisK_dim/P_dom"/>
</dbReference>
<comment type="subcellular location">
    <subcellularLocation>
        <location evidence="2">Membrane</location>
        <topology evidence="2">Multi-pass membrane protein</topology>
    </subcellularLocation>
</comment>
<organism evidence="14 15">
    <name type="scientific">Cupriavidus pampae</name>
    <dbReference type="NCBI Taxonomy" id="659251"/>
    <lineage>
        <taxon>Bacteria</taxon>
        <taxon>Pseudomonadati</taxon>
        <taxon>Pseudomonadota</taxon>
        <taxon>Betaproteobacteria</taxon>
        <taxon>Burkholderiales</taxon>
        <taxon>Burkholderiaceae</taxon>
        <taxon>Cupriavidus</taxon>
    </lineage>
</organism>
<dbReference type="SMART" id="SM00387">
    <property type="entry name" value="HATPase_c"/>
    <property type="match status" value="1"/>
</dbReference>
<protein>
    <recommendedName>
        <fullName evidence="3">histidine kinase</fullName>
        <ecNumber evidence="3">2.7.13.3</ecNumber>
    </recommendedName>
</protein>
<dbReference type="Pfam" id="PF02702">
    <property type="entry name" value="KdpD"/>
    <property type="match status" value="1"/>
</dbReference>
<evidence type="ECO:0000259" key="13">
    <source>
        <dbReference type="PROSITE" id="PS50109"/>
    </source>
</evidence>
<proteinExistence type="predicted"/>
<dbReference type="EMBL" id="CAJZAG010000006">
    <property type="protein sequence ID" value="CAG9175601.1"/>
    <property type="molecule type" value="Genomic_DNA"/>
</dbReference>
<dbReference type="Pfam" id="PF00512">
    <property type="entry name" value="HisKA"/>
    <property type="match status" value="1"/>
</dbReference>